<dbReference type="InterPro" id="IPR012132">
    <property type="entry name" value="GMC_OxRdtase"/>
</dbReference>
<keyword evidence="4 5" id="KW-0274">FAD</keyword>
<dbReference type="PROSITE" id="PS00623">
    <property type="entry name" value="GMC_OXRED_1"/>
    <property type="match status" value="1"/>
</dbReference>
<evidence type="ECO:0000313" key="8">
    <source>
        <dbReference type="EMBL" id="MFC4996426.1"/>
    </source>
</evidence>
<dbReference type="InterPro" id="IPR007867">
    <property type="entry name" value="GMC_OxRtase_C"/>
</dbReference>
<dbReference type="SUPFAM" id="SSF54373">
    <property type="entry name" value="FAD-linked reductases, C-terminal domain"/>
    <property type="match status" value="1"/>
</dbReference>
<keyword evidence="9" id="KW-1185">Reference proteome</keyword>
<dbReference type="Gene3D" id="3.50.50.60">
    <property type="entry name" value="FAD/NAD(P)-binding domain"/>
    <property type="match status" value="1"/>
</dbReference>
<dbReference type="EMBL" id="JBHSIU010000004">
    <property type="protein sequence ID" value="MFC4996426.1"/>
    <property type="molecule type" value="Genomic_DNA"/>
</dbReference>
<sequence>MPAEDFERTAFDYVIVGAGPAGCVLANRLSADPGTTVLLLEAGGPDKAREIRIPAAFSKLFATPYDWNYRTVKQPLLADRELFWPRGKTLGGSTSINAQMWIRGCAADYDGWGVEGWSYAEVLPYFRRIERRVGVKDTGSSTYGTDGPLWIGELRSPNPITAAFLEACVAEGIPATADLNGPDNSGCSRTPVTQHRGARFSAADAYLRPARRRPNLTVRTGAVVERLRLSEPARTATPAKTGKAAKRRVIGVSYRDHGSDTGGAVREVTAQREVLLCAGAVNTPQILQLSGIGDPDVLRAAGVEPLHELPGVGTNLQDHLSTGVVVTCPQPITMFAAESLGSVARYLFGRTGMLSSNIAEAVAFIAPDPGTPPEIELIFAPVPFVEHGMVPPPAHGLTIGVVLLQPRSRGTVGIAGPTAAEPPVIEPGYLGEEADLRRLIWGVRVAERLARSSALAPFVGAPMEPYTGVLDDDGLAGSIRRHSETLYHPVGTCRMGTDDGAVVDPSLRVRGLAGLRVVDASVLPVINRGHTMAPVYMVAEKAADLILAGH</sequence>
<evidence type="ECO:0000256" key="1">
    <source>
        <dbReference type="ARBA" id="ARBA00001974"/>
    </source>
</evidence>
<evidence type="ECO:0000256" key="3">
    <source>
        <dbReference type="ARBA" id="ARBA00022630"/>
    </source>
</evidence>
<dbReference type="PANTHER" id="PTHR11552:SF147">
    <property type="entry name" value="CHOLINE DEHYDROGENASE, MITOCHONDRIAL"/>
    <property type="match status" value="1"/>
</dbReference>
<feature type="domain" description="Glucose-methanol-choline oxidoreductase N-terminal" evidence="7">
    <location>
        <begin position="279"/>
        <end position="293"/>
    </location>
</feature>
<protein>
    <submittedName>
        <fullName evidence="8">GMC family oxidoreductase</fullName>
    </submittedName>
</protein>
<dbReference type="Gene3D" id="3.30.560.10">
    <property type="entry name" value="Glucose Oxidase, domain 3"/>
    <property type="match status" value="1"/>
</dbReference>
<dbReference type="RefSeq" id="WP_380112630.1">
    <property type="nucleotide sequence ID" value="NZ_JBHSIU010000004.1"/>
</dbReference>
<gene>
    <name evidence="8" type="ORF">ACFPIJ_01140</name>
</gene>
<name>A0ABV9VJ68_9ACTN</name>
<comment type="similarity">
    <text evidence="2 5">Belongs to the GMC oxidoreductase family.</text>
</comment>
<dbReference type="Proteomes" id="UP001595912">
    <property type="component" value="Unassembled WGS sequence"/>
</dbReference>
<reference evidence="9" key="1">
    <citation type="journal article" date="2019" name="Int. J. Syst. Evol. Microbiol.">
        <title>The Global Catalogue of Microorganisms (GCM) 10K type strain sequencing project: providing services to taxonomists for standard genome sequencing and annotation.</title>
        <authorList>
            <consortium name="The Broad Institute Genomics Platform"/>
            <consortium name="The Broad Institute Genome Sequencing Center for Infectious Disease"/>
            <person name="Wu L."/>
            <person name="Ma J."/>
        </authorList>
    </citation>
    <scope>NUCLEOTIDE SEQUENCE [LARGE SCALE GENOMIC DNA]</scope>
    <source>
        <strain evidence="9">CGMCC 4.7152</strain>
    </source>
</reference>
<keyword evidence="3 5" id="KW-0285">Flavoprotein</keyword>
<organism evidence="8 9">
    <name type="scientific">Dactylosporangium cerinum</name>
    <dbReference type="NCBI Taxonomy" id="1434730"/>
    <lineage>
        <taxon>Bacteria</taxon>
        <taxon>Bacillati</taxon>
        <taxon>Actinomycetota</taxon>
        <taxon>Actinomycetes</taxon>
        <taxon>Micromonosporales</taxon>
        <taxon>Micromonosporaceae</taxon>
        <taxon>Dactylosporangium</taxon>
    </lineage>
</organism>
<feature type="domain" description="Glucose-methanol-choline oxidoreductase N-terminal" evidence="6">
    <location>
        <begin position="87"/>
        <end position="110"/>
    </location>
</feature>
<evidence type="ECO:0000256" key="2">
    <source>
        <dbReference type="ARBA" id="ARBA00010790"/>
    </source>
</evidence>
<comment type="caution">
    <text evidence="8">The sequence shown here is derived from an EMBL/GenBank/DDBJ whole genome shotgun (WGS) entry which is preliminary data.</text>
</comment>
<proteinExistence type="inferred from homology"/>
<evidence type="ECO:0000256" key="5">
    <source>
        <dbReference type="RuleBase" id="RU003968"/>
    </source>
</evidence>
<dbReference type="PROSITE" id="PS00624">
    <property type="entry name" value="GMC_OXRED_2"/>
    <property type="match status" value="1"/>
</dbReference>
<dbReference type="InterPro" id="IPR036188">
    <property type="entry name" value="FAD/NAD-bd_sf"/>
</dbReference>
<dbReference type="SUPFAM" id="SSF51905">
    <property type="entry name" value="FAD/NAD(P)-binding domain"/>
    <property type="match status" value="1"/>
</dbReference>
<dbReference type="InterPro" id="IPR000172">
    <property type="entry name" value="GMC_OxRdtase_N"/>
</dbReference>
<accession>A0ABV9VJ68</accession>
<evidence type="ECO:0000259" key="6">
    <source>
        <dbReference type="PROSITE" id="PS00623"/>
    </source>
</evidence>
<dbReference type="Pfam" id="PF05199">
    <property type="entry name" value="GMC_oxred_C"/>
    <property type="match status" value="1"/>
</dbReference>
<dbReference type="Pfam" id="PF00732">
    <property type="entry name" value="GMC_oxred_N"/>
    <property type="match status" value="1"/>
</dbReference>
<dbReference type="PIRSF" id="PIRSF000137">
    <property type="entry name" value="Alcohol_oxidase"/>
    <property type="match status" value="1"/>
</dbReference>
<evidence type="ECO:0000256" key="4">
    <source>
        <dbReference type="ARBA" id="ARBA00022827"/>
    </source>
</evidence>
<comment type="cofactor">
    <cofactor evidence="1">
        <name>FAD</name>
        <dbReference type="ChEBI" id="CHEBI:57692"/>
    </cofactor>
</comment>
<evidence type="ECO:0000259" key="7">
    <source>
        <dbReference type="PROSITE" id="PS00624"/>
    </source>
</evidence>
<dbReference type="PANTHER" id="PTHR11552">
    <property type="entry name" value="GLUCOSE-METHANOL-CHOLINE GMC OXIDOREDUCTASE"/>
    <property type="match status" value="1"/>
</dbReference>
<evidence type="ECO:0000313" key="9">
    <source>
        <dbReference type="Proteomes" id="UP001595912"/>
    </source>
</evidence>